<dbReference type="OrthoDB" id="7551287at2"/>
<protein>
    <submittedName>
        <fullName evidence="2">Uncharacterized protein</fullName>
    </submittedName>
</protein>
<feature type="region of interest" description="Disordered" evidence="1">
    <location>
        <begin position="1"/>
        <end position="29"/>
    </location>
</feature>
<organism evidence="2 3">
    <name type="scientific">Sphingomonas naasensis</name>
    <dbReference type="NCBI Taxonomy" id="1344951"/>
    <lineage>
        <taxon>Bacteria</taxon>
        <taxon>Pseudomonadati</taxon>
        <taxon>Pseudomonadota</taxon>
        <taxon>Alphaproteobacteria</taxon>
        <taxon>Sphingomonadales</taxon>
        <taxon>Sphingomonadaceae</taxon>
        <taxon>Sphingomonas</taxon>
    </lineage>
</organism>
<dbReference type="Proteomes" id="UP000309848">
    <property type="component" value="Unassembled WGS sequence"/>
</dbReference>
<evidence type="ECO:0000313" key="3">
    <source>
        <dbReference type="Proteomes" id="UP000309848"/>
    </source>
</evidence>
<dbReference type="RefSeq" id="WP_135984571.1">
    <property type="nucleotide sequence ID" value="NZ_JAASQM010000004.1"/>
</dbReference>
<evidence type="ECO:0000256" key="1">
    <source>
        <dbReference type="SAM" id="MobiDB-lite"/>
    </source>
</evidence>
<reference evidence="2 3" key="1">
    <citation type="submission" date="2019-04" db="EMBL/GenBank/DDBJ databases">
        <title>Sphingomonas psychrotolerans sp. nov., isolated from soil in the Tianshan Mountains, Xinjiang, China.</title>
        <authorList>
            <person name="Luo Y."/>
            <person name="Sheng H."/>
        </authorList>
    </citation>
    <scope>NUCLEOTIDE SEQUENCE [LARGE SCALE GENOMIC DNA]</scope>
    <source>
        <strain evidence="2 3">KIS18-15</strain>
    </source>
</reference>
<dbReference type="AlphaFoldDB" id="A0A4S1WGN4"/>
<accession>A0A4S1WGN4</accession>
<comment type="caution">
    <text evidence="2">The sequence shown here is derived from an EMBL/GenBank/DDBJ whole genome shotgun (WGS) entry which is preliminary data.</text>
</comment>
<evidence type="ECO:0000313" key="2">
    <source>
        <dbReference type="EMBL" id="TGX42261.1"/>
    </source>
</evidence>
<keyword evidence="3" id="KW-1185">Reference proteome</keyword>
<name>A0A4S1WGN4_9SPHN</name>
<sequence length="511" mass="56749">MNMEVRLGRKEVKRQRTARERQTYGAHKAASRGRDTVIRDFSELTCLLDKDALPDPDGLSEMIDTLIATYREGAGDTADHDQLIFDPDLADLSSLPVGVLDHKELPLPDVLIPRSRADLLALCERMIVRSRDPELIAYLVAGWPGGTASRRDIKVGRLALIEKALGHLHAHVDRLWHLSAAAPAVYAAIATGRHGTALKLLREKGPPKNFTTQVILDLIARQGLIWCCHDLQLILARSRAAAANPLGDLLSTTQIELKPERIANDLKPRLLLLRTLLTQYVTIDEETHPHFAKPVPQDLSDDVHARILGAAARHDLDLLLVGLNTDRAALDELVEYMRDVRGCADERVRAILDQPVTANELEAHFSGLWFSGLSHVQVAAVTILRYLQAETWIERLVGEVYPVKDAPRPASRDGTAMPPFVAGGLSPGWRDHARDLLHLYRREVLRDKTAPEPGKSLAHRARNAGNLSIEKALVFLRARSQRRIGDDAGDANSVERGYYLIDLIPEARLAR</sequence>
<dbReference type="EMBL" id="SRXU01000004">
    <property type="protein sequence ID" value="TGX42261.1"/>
    <property type="molecule type" value="Genomic_DNA"/>
</dbReference>
<proteinExistence type="predicted"/>
<feature type="compositionally biased region" description="Basic and acidic residues" evidence="1">
    <location>
        <begin position="1"/>
        <end position="10"/>
    </location>
</feature>
<gene>
    <name evidence="2" type="ORF">E5A74_10420</name>
</gene>